<organism evidence="2">
    <name type="scientific">Rhizophora mucronata</name>
    <name type="common">Asiatic mangrove</name>
    <dbReference type="NCBI Taxonomy" id="61149"/>
    <lineage>
        <taxon>Eukaryota</taxon>
        <taxon>Viridiplantae</taxon>
        <taxon>Streptophyta</taxon>
        <taxon>Embryophyta</taxon>
        <taxon>Tracheophyta</taxon>
        <taxon>Spermatophyta</taxon>
        <taxon>Magnoliopsida</taxon>
        <taxon>eudicotyledons</taxon>
        <taxon>Gunneridae</taxon>
        <taxon>Pentapetalae</taxon>
        <taxon>rosids</taxon>
        <taxon>fabids</taxon>
        <taxon>Malpighiales</taxon>
        <taxon>Rhizophoraceae</taxon>
        <taxon>Rhizophora</taxon>
    </lineage>
</organism>
<protein>
    <submittedName>
        <fullName evidence="2">Shaggy-related protein kinase theta</fullName>
    </submittedName>
</protein>
<keyword evidence="1" id="KW-0732">Signal</keyword>
<dbReference type="AlphaFoldDB" id="A0A2P2M401"/>
<name>A0A2P2M401_RHIMU</name>
<sequence>MGEHYHLCSILLLKSCLVHLLNCVNASFQSMRDKKTDEFKMVT</sequence>
<feature type="signal peptide" evidence="1">
    <location>
        <begin position="1"/>
        <end position="23"/>
    </location>
</feature>
<accession>A0A2P2M401</accession>
<proteinExistence type="predicted"/>
<dbReference type="GO" id="GO:0016301">
    <property type="term" value="F:kinase activity"/>
    <property type="evidence" value="ECO:0007669"/>
    <property type="project" value="UniProtKB-KW"/>
</dbReference>
<keyword evidence="2" id="KW-0808">Transferase</keyword>
<dbReference type="EMBL" id="GGEC01044450">
    <property type="protein sequence ID" value="MBX24934.1"/>
    <property type="molecule type" value="Transcribed_RNA"/>
</dbReference>
<feature type="chain" id="PRO_5015191715" evidence="1">
    <location>
        <begin position="24"/>
        <end position="43"/>
    </location>
</feature>
<reference evidence="2" key="1">
    <citation type="submission" date="2018-02" db="EMBL/GenBank/DDBJ databases">
        <title>Rhizophora mucronata_Transcriptome.</title>
        <authorList>
            <person name="Meera S.P."/>
            <person name="Sreeshan A."/>
            <person name="Augustine A."/>
        </authorList>
    </citation>
    <scope>NUCLEOTIDE SEQUENCE</scope>
    <source>
        <tissue evidence="2">Leaf</tissue>
    </source>
</reference>
<keyword evidence="2" id="KW-0418">Kinase</keyword>
<evidence type="ECO:0000256" key="1">
    <source>
        <dbReference type="SAM" id="SignalP"/>
    </source>
</evidence>
<evidence type="ECO:0000313" key="2">
    <source>
        <dbReference type="EMBL" id="MBX24934.1"/>
    </source>
</evidence>